<evidence type="ECO:0000313" key="1">
    <source>
        <dbReference type="EMBL" id="ABO07690.1"/>
    </source>
</evidence>
<name>A3MSS3_PYRCJ</name>
<keyword evidence="2" id="KW-1185">Reference proteome</keyword>
<dbReference type="KEGG" id="pcl:Pcal_0253"/>
<dbReference type="EMBL" id="CP000561">
    <property type="protein sequence ID" value="ABO07690.1"/>
    <property type="molecule type" value="Genomic_DNA"/>
</dbReference>
<organism evidence="1 2">
    <name type="scientific">Pyrobaculum calidifontis (strain DSM 21063 / JCM 11548 / VA1)</name>
    <dbReference type="NCBI Taxonomy" id="410359"/>
    <lineage>
        <taxon>Archaea</taxon>
        <taxon>Thermoproteota</taxon>
        <taxon>Thermoprotei</taxon>
        <taxon>Thermoproteales</taxon>
        <taxon>Thermoproteaceae</taxon>
        <taxon>Pyrobaculum</taxon>
    </lineage>
</organism>
<reference evidence="1" key="1">
    <citation type="submission" date="2007-02" db="EMBL/GenBank/DDBJ databases">
        <title>Complete sequence of Pyrobaculum calidifontis JCM 11548.</title>
        <authorList>
            <consortium name="US DOE Joint Genome Institute"/>
            <person name="Copeland A."/>
            <person name="Lucas S."/>
            <person name="Lapidus A."/>
            <person name="Barry K."/>
            <person name="Glavina del Rio T."/>
            <person name="Dalin E."/>
            <person name="Tice H."/>
            <person name="Pitluck S."/>
            <person name="Chain P."/>
            <person name="Malfatti S."/>
            <person name="Shin M."/>
            <person name="Vergez L."/>
            <person name="Schmutz J."/>
            <person name="Larimer F."/>
            <person name="Land M."/>
            <person name="Hauser L."/>
            <person name="Kyrpides N."/>
            <person name="Mikhailova N."/>
            <person name="Cozen A.E."/>
            <person name="Fitz-Gibbon S.T."/>
            <person name="House C.H."/>
            <person name="Saltikov C."/>
            <person name="Lowe T.M."/>
            <person name="Richardson P."/>
        </authorList>
    </citation>
    <scope>NUCLEOTIDE SEQUENCE [LARGE SCALE GENOMIC DNA]</scope>
    <source>
        <strain evidence="1">JCM 11548</strain>
    </source>
</reference>
<protein>
    <recommendedName>
        <fullName evidence="3">Polymerase nucleotidyl transferase domain-containing protein</fullName>
    </recommendedName>
</protein>
<dbReference type="HOGENOM" id="CLU_151095_0_0_2"/>
<dbReference type="eggNOG" id="arCOG01204">
    <property type="taxonomic scope" value="Archaea"/>
</dbReference>
<accession>A3MSS3</accession>
<sequence length="112" mass="12867">MLGNFSALVTGSWAPGPLSDLDIVIFSEKAEPRASLCCWGTPYKCDIMFVRPADVEKKLERLSLALLEGLWFRKWACRGKCTEAVERAWEKFLETHIVERRGDYFVVKKRVV</sequence>
<gene>
    <name evidence="1" type="ordered locus">Pcal_0253</name>
</gene>
<dbReference type="GeneID" id="4908429"/>
<evidence type="ECO:0000313" key="2">
    <source>
        <dbReference type="Proteomes" id="UP000001431"/>
    </source>
</evidence>
<proteinExistence type="predicted"/>
<dbReference type="Proteomes" id="UP000001431">
    <property type="component" value="Chromosome"/>
</dbReference>
<dbReference type="RefSeq" id="WP_011848947.1">
    <property type="nucleotide sequence ID" value="NC_009073.1"/>
</dbReference>
<evidence type="ECO:0008006" key="3">
    <source>
        <dbReference type="Google" id="ProtNLM"/>
    </source>
</evidence>
<dbReference type="STRING" id="410359.Pcal_0253"/>
<dbReference type="AlphaFoldDB" id="A3MSS3"/>